<sequence>MIPGKGSVFSAKPQIPNITVQPPEPNLEDEDAEIKTFFRSAKELLRLPENDQKKMFNLANIYGQQTVEGNYVKLILRDTLYLETVKAIPVEPLSSFDKIISWEFNDKTNLFTVTRMAGGKSYYKQGLSQEYPKKTLNFMLIFV</sequence>
<reference evidence="1 2" key="2">
    <citation type="journal article" date="2022" name="Mol. Ecol. Resour.">
        <title>The genomes of chicory, endive, great burdock and yacon provide insights into Asteraceae paleo-polyploidization history and plant inulin production.</title>
        <authorList>
            <person name="Fan W."/>
            <person name="Wang S."/>
            <person name="Wang H."/>
            <person name="Wang A."/>
            <person name="Jiang F."/>
            <person name="Liu H."/>
            <person name="Zhao H."/>
            <person name="Xu D."/>
            <person name="Zhang Y."/>
        </authorList>
    </citation>
    <scope>NUCLEOTIDE SEQUENCE [LARGE SCALE GENOMIC DNA]</scope>
    <source>
        <strain evidence="2">cv. Yunnan</strain>
        <tissue evidence="1">Leaves</tissue>
    </source>
</reference>
<keyword evidence="2" id="KW-1185">Reference proteome</keyword>
<name>A0ACB9J7K3_9ASTR</name>
<proteinExistence type="predicted"/>
<protein>
    <submittedName>
        <fullName evidence="1">Uncharacterized protein</fullName>
    </submittedName>
</protein>
<organism evidence="1 2">
    <name type="scientific">Smallanthus sonchifolius</name>
    <dbReference type="NCBI Taxonomy" id="185202"/>
    <lineage>
        <taxon>Eukaryota</taxon>
        <taxon>Viridiplantae</taxon>
        <taxon>Streptophyta</taxon>
        <taxon>Embryophyta</taxon>
        <taxon>Tracheophyta</taxon>
        <taxon>Spermatophyta</taxon>
        <taxon>Magnoliopsida</taxon>
        <taxon>eudicotyledons</taxon>
        <taxon>Gunneridae</taxon>
        <taxon>Pentapetalae</taxon>
        <taxon>asterids</taxon>
        <taxon>campanulids</taxon>
        <taxon>Asterales</taxon>
        <taxon>Asteraceae</taxon>
        <taxon>Asteroideae</taxon>
        <taxon>Heliantheae alliance</taxon>
        <taxon>Millerieae</taxon>
        <taxon>Smallanthus</taxon>
    </lineage>
</organism>
<comment type="caution">
    <text evidence="1">The sequence shown here is derived from an EMBL/GenBank/DDBJ whole genome shotgun (WGS) entry which is preliminary data.</text>
</comment>
<accession>A0ACB9J7K3</accession>
<dbReference type="EMBL" id="CM042022">
    <property type="protein sequence ID" value="KAI3816284.1"/>
    <property type="molecule type" value="Genomic_DNA"/>
</dbReference>
<gene>
    <name evidence="1" type="ORF">L1987_15977</name>
</gene>
<reference evidence="2" key="1">
    <citation type="journal article" date="2022" name="Mol. Ecol. Resour.">
        <title>The genomes of chicory, endive, great burdock and yacon provide insights into Asteraceae palaeo-polyploidization history and plant inulin production.</title>
        <authorList>
            <person name="Fan W."/>
            <person name="Wang S."/>
            <person name="Wang H."/>
            <person name="Wang A."/>
            <person name="Jiang F."/>
            <person name="Liu H."/>
            <person name="Zhao H."/>
            <person name="Xu D."/>
            <person name="Zhang Y."/>
        </authorList>
    </citation>
    <scope>NUCLEOTIDE SEQUENCE [LARGE SCALE GENOMIC DNA]</scope>
    <source>
        <strain evidence="2">cv. Yunnan</strain>
    </source>
</reference>
<evidence type="ECO:0000313" key="2">
    <source>
        <dbReference type="Proteomes" id="UP001056120"/>
    </source>
</evidence>
<dbReference type="Proteomes" id="UP001056120">
    <property type="component" value="Linkage Group LG05"/>
</dbReference>
<evidence type="ECO:0000313" key="1">
    <source>
        <dbReference type="EMBL" id="KAI3816284.1"/>
    </source>
</evidence>